<name>A0A3G5AH09_9VIRU</name>
<sequence length="453" mass="52078">MSLDWLLNIRGLATIKPNDLTVLLLDEDVCALWCSFIIDSENSNLRHKFPKMTDLGHFLNFGSYHLATIYEAREKKMKELDEKLTSEYTSNRLLWLTKWRMLVIKSVCFNTSVSAADMVLNNFDIVIDSKSFHSDHSNLIPLSVLTSSENFIKCSKSEKYSESSDELLVLSVLFEIGVTPDSFVRAFKILCPSTCIVSWALKFLGFLVRYMRIVDGNKTLSDAGDMMWIHVHPYINTLCELIHKSSNVIEEKVESHDEVRRVDKLAHAVEKVSDKAIDTQDKQEDESYEYTTIFCDMYGRRILPHHILFRGYCPNFIYLHVGARVDVDMRGNKSLTLRCWRSAKIIQVCSTRILVQFVFLPEKFNRWIEDSSFASELAPPGLLSNDSYSGLYPVIDPSVLSNKQEVNRVNALYGCSIPFTYRSEWLVKDEVVINPVKDIVDTNNFEIINEINL</sequence>
<organism evidence="1">
    <name type="scientific">Sylvanvirus sp</name>
    <dbReference type="NCBI Taxonomy" id="2487774"/>
    <lineage>
        <taxon>Viruses</taxon>
    </lineage>
</organism>
<reference evidence="1" key="1">
    <citation type="submission" date="2018-10" db="EMBL/GenBank/DDBJ databases">
        <title>Hidden diversity of soil giant viruses.</title>
        <authorList>
            <person name="Schulz F."/>
            <person name="Alteio L."/>
            <person name="Goudeau D."/>
            <person name="Ryan E.M."/>
            <person name="Malmstrom R.R."/>
            <person name="Blanchard J."/>
            <person name="Woyke T."/>
        </authorList>
    </citation>
    <scope>NUCLEOTIDE SEQUENCE</scope>
    <source>
        <strain evidence="1">SYV1</strain>
    </source>
</reference>
<dbReference type="EMBL" id="MK072507">
    <property type="protein sequence ID" value="AYV86477.1"/>
    <property type="molecule type" value="Genomic_DNA"/>
</dbReference>
<proteinExistence type="predicted"/>
<protein>
    <submittedName>
        <fullName evidence="1">Uncharacterized protein</fullName>
    </submittedName>
</protein>
<evidence type="ECO:0000313" key="1">
    <source>
        <dbReference type="EMBL" id="AYV86477.1"/>
    </source>
</evidence>
<accession>A0A3G5AH09</accession>
<gene>
    <name evidence="1" type="ORF">Sylvanvirus1_73</name>
</gene>